<organism evidence="6 7">
    <name type="scientific">Hibiscus sabdariffa</name>
    <name type="common">roselle</name>
    <dbReference type="NCBI Taxonomy" id="183260"/>
    <lineage>
        <taxon>Eukaryota</taxon>
        <taxon>Viridiplantae</taxon>
        <taxon>Streptophyta</taxon>
        <taxon>Embryophyta</taxon>
        <taxon>Tracheophyta</taxon>
        <taxon>Spermatophyta</taxon>
        <taxon>Magnoliopsida</taxon>
        <taxon>eudicotyledons</taxon>
        <taxon>Gunneridae</taxon>
        <taxon>Pentapetalae</taxon>
        <taxon>rosids</taxon>
        <taxon>malvids</taxon>
        <taxon>Malvales</taxon>
        <taxon>Malvaceae</taxon>
        <taxon>Malvoideae</taxon>
        <taxon>Hibiscus</taxon>
    </lineage>
</organism>
<dbReference type="Gene3D" id="1.10.600.10">
    <property type="entry name" value="Farnesyl Diphosphate Synthase"/>
    <property type="match status" value="1"/>
</dbReference>
<gene>
    <name evidence="6" type="ORF">V6N11_044633</name>
</gene>
<dbReference type="Pfam" id="PF01397">
    <property type="entry name" value="Terpene_synth"/>
    <property type="match status" value="1"/>
</dbReference>
<dbReference type="PANTHER" id="PTHR31225:SF215">
    <property type="entry name" value="(+)-DELTA-CADINENE SYNTHASE"/>
    <property type="match status" value="1"/>
</dbReference>
<evidence type="ECO:0000256" key="1">
    <source>
        <dbReference type="ARBA" id="ARBA00001946"/>
    </source>
</evidence>
<evidence type="ECO:0000259" key="5">
    <source>
        <dbReference type="Pfam" id="PF01397"/>
    </source>
</evidence>
<evidence type="ECO:0000313" key="7">
    <source>
        <dbReference type="Proteomes" id="UP001396334"/>
    </source>
</evidence>
<dbReference type="InterPro" id="IPR008930">
    <property type="entry name" value="Terpenoid_cyclase/PrenylTrfase"/>
</dbReference>
<dbReference type="InterPro" id="IPR008949">
    <property type="entry name" value="Isoprenoid_synthase_dom_sf"/>
</dbReference>
<dbReference type="Gene3D" id="1.50.10.130">
    <property type="entry name" value="Terpene synthase, N-terminal domain"/>
    <property type="match status" value="2"/>
</dbReference>
<dbReference type="EMBL" id="JBBPBN010000182">
    <property type="protein sequence ID" value="KAK8973661.1"/>
    <property type="molecule type" value="Genomic_DNA"/>
</dbReference>
<evidence type="ECO:0000313" key="6">
    <source>
        <dbReference type="EMBL" id="KAK8973661.1"/>
    </source>
</evidence>
<comment type="cofactor">
    <cofactor evidence="1">
        <name>Mg(2+)</name>
        <dbReference type="ChEBI" id="CHEBI:18420"/>
    </cofactor>
</comment>
<proteinExistence type="inferred from homology"/>
<comment type="similarity">
    <text evidence="3">Belongs to the terpene synthase family.</text>
</comment>
<feature type="domain" description="Terpene synthase N-terminal" evidence="5">
    <location>
        <begin position="7"/>
        <end position="59"/>
    </location>
</feature>
<dbReference type="InterPro" id="IPR050148">
    <property type="entry name" value="Terpene_synthase-like"/>
</dbReference>
<evidence type="ECO:0000256" key="4">
    <source>
        <dbReference type="ARBA" id="ARBA00023239"/>
    </source>
</evidence>
<dbReference type="InterPro" id="IPR036965">
    <property type="entry name" value="Terpene_synth_N_sf"/>
</dbReference>
<name>A0ABR2NBX9_9ROSI</name>
<keyword evidence="4" id="KW-0456">Lyase</keyword>
<dbReference type="InterPro" id="IPR001906">
    <property type="entry name" value="Terpene_synth_N"/>
</dbReference>
<comment type="pathway">
    <text evidence="2">Secondary metabolite biosynthesis; terpenoid biosynthesis.</text>
</comment>
<comment type="caution">
    <text evidence="6">The sequence shown here is derived from an EMBL/GenBank/DDBJ whole genome shotgun (WGS) entry which is preliminary data.</text>
</comment>
<evidence type="ECO:0000256" key="2">
    <source>
        <dbReference type="ARBA" id="ARBA00004721"/>
    </source>
</evidence>
<dbReference type="Proteomes" id="UP001396334">
    <property type="component" value="Unassembled WGS sequence"/>
</dbReference>
<protein>
    <recommendedName>
        <fullName evidence="5">Terpene synthase N-terminal domain-containing protein</fullName>
    </recommendedName>
</protein>
<keyword evidence="7" id="KW-1185">Reference proteome</keyword>
<dbReference type="PANTHER" id="PTHR31225">
    <property type="entry name" value="OS04G0344100 PROTEIN-RELATED"/>
    <property type="match status" value="1"/>
</dbReference>
<dbReference type="SUPFAM" id="SSF48239">
    <property type="entry name" value="Terpenoid cyclases/Protein prenyltransferases"/>
    <property type="match status" value="1"/>
</dbReference>
<reference evidence="6 7" key="1">
    <citation type="journal article" date="2024" name="G3 (Bethesda)">
        <title>Genome assembly of Hibiscus sabdariffa L. provides insights into metabolisms of medicinal natural products.</title>
        <authorList>
            <person name="Kim T."/>
        </authorList>
    </citation>
    <scope>NUCLEOTIDE SEQUENCE [LARGE SCALE GENOMIC DNA]</scope>
    <source>
        <strain evidence="6">TK-2024</strain>
        <tissue evidence="6">Old leaves</tissue>
    </source>
</reference>
<evidence type="ECO:0000256" key="3">
    <source>
        <dbReference type="ARBA" id="ARBA00006333"/>
    </source>
</evidence>
<accession>A0ABR2NBX9</accession>
<sequence>MIVEPVDDSNQKLPFIDAVQRLGVSYHFEKEIEDDNDLYTTALRFRLLREHGSDVSCGMLELYEASYMRIHGENILDEAISFTTAHLTLALPTLDHPFPELVDHALKQSVQRGLPRARLGNSLLQFAKIDFNLLQFVHRKELSEIRM</sequence>